<gene>
    <name evidence="2" type="ORF">EDEG_01372</name>
</gene>
<name>J9D9C6_EDHAE</name>
<proteinExistence type="predicted"/>
<dbReference type="InParanoid" id="J9D9C6"/>
<dbReference type="Proteomes" id="UP000003163">
    <property type="component" value="Unassembled WGS sequence"/>
</dbReference>
<evidence type="ECO:0000313" key="2">
    <source>
        <dbReference type="EMBL" id="EJW04381.1"/>
    </source>
</evidence>
<accession>J9D9C6</accession>
<feature type="transmembrane region" description="Helical" evidence="1">
    <location>
        <begin position="261"/>
        <end position="285"/>
    </location>
</feature>
<evidence type="ECO:0000313" key="3">
    <source>
        <dbReference type="Proteomes" id="UP000003163"/>
    </source>
</evidence>
<reference evidence="2 3" key="1">
    <citation type="submission" date="2011-08" db="EMBL/GenBank/DDBJ databases">
        <authorList>
            <person name="Liu Z.J."/>
            <person name="Shi F.L."/>
            <person name="Lu J.Q."/>
            <person name="Li M."/>
            <person name="Wang Z.L."/>
        </authorList>
    </citation>
    <scope>NUCLEOTIDE SEQUENCE [LARGE SCALE GENOMIC DNA]</scope>
    <source>
        <strain evidence="2 3">USNM 41457</strain>
    </source>
</reference>
<feature type="transmembrane region" description="Helical" evidence="1">
    <location>
        <begin position="189"/>
        <end position="210"/>
    </location>
</feature>
<keyword evidence="1" id="KW-0812">Transmembrane</keyword>
<reference evidence="3" key="2">
    <citation type="submission" date="2015-07" db="EMBL/GenBank/DDBJ databases">
        <title>Contrasting host-pathogen interactions and genome evolution in two generalist and specialist microsporidian pathogens of mosquitoes.</title>
        <authorList>
            <consortium name="The Broad Institute Genomics Platform"/>
            <consortium name="The Broad Institute Genome Sequencing Center for Infectious Disease"/>
            <person name="Cuomo C.A."/>
            <person name="Sanscrainte N.D."/>
            <person name="Goldberg J.M."/>
            <person name="Heiman D."/>
            <person name="Young S."/>
            <person name="Zeng Q."/>
            <person name="Becnel J.J."/>
            <person name="Birren B.W."/>
        </authorList>
    </citation>
    <scope>NUCLEOTIDE SEQUENCE [LARGE SCALE GENOMIC DNA]</scope>
    <source>
        <strain evidence="3">USNM 41457</strain>
    </source>
</reference>
<protein>
    <submittedName>
        <fullName evidence="2">Uncharacterized protein</fullName>
    </submittedName>
</protein>
<dbReference type="VEuPathDB" id="MicrosporidiaDB:EDEG_01372"/>
<dbReference type="AlphaFoldDB" id="J9D9C6"/>
<keyword evidence="1" id="KW-1133">Transmembrane helix</keyword>
<dbReference type="EMBL" id="AFBI03000019">
    <property type="protein sequence ID" value="EJW04381.1"/>
    <property type="molecule type" value="Genomic_DNA"/>
</dbReference>
<comment type="caution">
    <text evidence="2">The sequence shown here is derived from an EMBL/GenBank/DDBJ whole genome shotgun (WGS) entry which is preliminary data.</text>
</comment>
<keyword evidence="1" id="KW-0472">Membrane</keyword>
<evidence type="ECO:0000256" key="1">
    <source>
        <dbReference type="SAM" id="Phobius"/>
    </source>
</evidence>
<keyword evidence="3" id="KW-1185">Reference proteome</keyword>
<organism evidence="2 3">
    <name type="scientific">Edhazardia aedis (strain USNM 41457)</name>
    <name type="common">Microsporidian parasite</name>
    <dbReference type="NCBI Taxonomy" id="1003232"/>
    <lineage>
        <taxon>Eukaryota</taxon>
        <taxon>Fungi</taxon>
        <taxon>Fungi incertae sedis</taxon>
        <taxon>Microsporidia</taxon>
        <taxon>Edhazardia</taxon>
    </lineage>
</organism>
<feature type="transmembrane region" description="Helical" evidence="1">
    <location>
        <begin position="222"/>
        <end position="241"/>
    </location>
</feature>
<dbReference type="HOGENOM" id="CLU_946733_0_0_1"/>
<sequence length="294" mass="34650">MRNLNYRQNFMSVHDYSHAMDSTRSNSRADQNNIYNQSFLEHAYAHPIEIQDLGNREIRMETIQTIHNSPINFNYFNSFDSDRSNFRRDLLQNLSNNSNIETNFSTTTSSSYCGDLPNPDTIHLYSEIVAQPRPHLNFPPTPNLYHENIYETVPVRTIRSGTASNDPNSFYTYIIDEGEKNMFTKICGCFKNFILSTYIFVILYIPNIYVTYCYLSEKFSTRYLFSIDIVNTILILCKIKYDFFLKKLSKRTSDNKRLKKFYNIGVFAHVFILILVAVSYAYMFFQLYEVFLSY</sequence>